<accession>A0A919R9P5</accession>
<organism evidence="1 2">
    <name type="scientific">Sphaerisporangium rufum</name>
    <dbReference type="NCBI Taxonomy" id="1381558"/>
    <lineage>
        <taxon>Bacteria</taxon>
        <taxon>Bacillati</taxon>
        <taxon>Actinomycetota</taxon>
        <taxon>Actinomycetes</taxon>
        <taxon>Streptosporangiales</taxon>
        <taxon>Streptosporangiaceae</taxon>
        <taxon>Sphaerisporangium</taxon>
    </lineage>
</organism>
<dbReference type="AlphaFoldDB" id="A0A919R9P5"/>
<reference evidence="1" key="1">
    <citation type="submission" date="2021-01" db="EMBL/GenBank/DDBJ databases">
        <title>Whole genome shotgun sequence of Sphaerisporangium rufum NBRC 109079.</title>
        <authorList>
            <person name="Komaki H."/>
            <person name="Tamura T."/>
        </authorList>
    </citation>
    <scope>NUCLEOTIDE SEQUENCE</scope>
    <source>
        <strain evidence="1">NBRC 109079</strain>
    </source>
</reference>
<dbReference type="Proteomes" id="UP000655287">
    <property type="component" value="Unassembled WGS sequence"/>
</dbReference>
<gene>
    <name evidence="1" type="ORF">Sru01_48340</name>
</gene>
<name>A0A919R9P5_9ACTN</name>
<dbReference type="EMBL" id="BOOU01000064">
    <property type="protein sequence ID" value="GII79852.1"/>
    <property type="molecule type" value="Genomic_DNA"/>
</dbReference>
<evidence type="ECO:0000313" key="1">
    <source>
        <dbReference type="EMBL" id="GII79852.1"/>
    </source>
</evidence>
<comment type="caution">
    <text evidence="1">The sequence shown here is derived from an EMBL/GenBank/DDBJ whole genome shotgun (WGS) entry which is preliminary data.</text>
</comment>
<dbReference type="RefSeq" id="WP_203990027.1">
    <property type="nucleotide sequence ID" value="NZ_BOOU01000064.1"/>
</dbReference>
<proteinExistence type="predicted"/>
<sequence length="112" mass="11800">MGTIDSLAGHLRARARWRLDRVQSGDGEFNARCAVALLDAACFAETLPGDDPLVAALVAAGCFGPEGRDDFTPDRAAATIIDFWHRGEPRELLTAIPAASAGAPEPDQSVPD</sequence>
<evidence type="ECO:0000313" key="2">
    <source>
        <dbReference type="Proteomes" id="UP000655287"/>
    </source>
</evidence>
<keyword evidence="2" id="KW-1185">Reference proteome</keyword>
<protein>
    <submittedName>
        <fullName evidence="1">Uncharacterized protein</fullName>
    </submittedName>
</protein>